<dbReference type="EMBL" id="SOZJ01000002">
    <property type="protein sequence ID" value="TGJ71476.1"/>
    <property type="molecule type" value="Genomic_DNA"/>
</dbReference>
<sequence>MNGVKIRRDSYQPAENVETMNASGPLLMQAHCIPFRQQTRRTSAARRLQVNSHEVSKGCLRGVLWRQSHSLKISFEKSGLSSVYMHMYMSYMRSEFDIARFRTNIF</sequence>
<comment type="caution">
    <text evidence="1">The sequence shown here is derived from an EMBL/GenBank/DDBJ whole genome shotgun (WGS) entry which is preliminary data.</text>
</comment>
<proteinExistence type="predicted"/>
<reference evidence="1 2" key="1">
    <citation type="submission" date="2019-03" db="EMBL/GenBank/DDBJ databases">
        <title>Nematode-trapping fungi genome.</title>
        <authorList>
            <person name="Vidal-Diez De Ulzurrun G."/>
        </authorList>
    </citation>
    <scope>NUCLEOTIDE SEQUENCE [LARGE SCALE GENOMIC DNA]</scope>
    <source>
        <strain evidence="1 2">TWF154</strain>
    </source>
</reference>
<organism evidence="1 2">
    <name type="scientific">Orbilia oligospora</name>
    <name type="common">Nematode-trapping fungus</name>
    <name type="synonym">Arthrobotrys oligospora</name>
    <dbReference type="NCBI Taxonomy" id="2813651"/>
    <lineage>
        <taxon>Eukaryota</taxon>
        <taxon>Fungi</taxon>
        <taxon>Dikarya</taxon>
        <taxon>Ascomycota</taxon>
        <taxon>Pezizomycotina</taxon>
        <taxon>Orbiliomycetes</taxon>
        <taxon>Orbiliales</taxon>
        <taxon>Orbiliaceae</taxon>
        <taxon>Orbilia</taxon>
    </lineage>
</organism>
<name>A0A8H2HTA0_ORBOL</name>
<evidence type="ECO:0000313" key="1">
    <source>
        <dbReference type="EMBL" id="TGJ71476.1"/>
    </source>
</evidence>
<dbReference type="AlphaFoldDB" id="A0A8H2HTA0"/>
<evidence type="ECO:0000313" key="2">
    <source>
        <dbReference type="Proteomes" id="UP000297595"/>
    </source>
</evidence>
<dbReference type="Proteomes" id="UP000297595">
    <property type="component" value="Unassembled WGS sequence"/>
</dbReference>
<gene>
    <name evidence="1" type="ORF">EYR41_003438</name>
</gene>
<protein>
    <submittedName>
        <fullName evidence="1">Uncharacterized protein</fullName>
    </submittedName>
</protein>
<accession>A0A8H2HTA0</accession>